<dbReference type="Pfam" id="PF00005">
    <property type="entry name" value="ABC_tran"/>
    <property type="match status" value="1"/>
</dbReference>
<dbReference type="FunFam" id="3.40.50.300:FF:000299">
    <property type="entry name" value="ABC transporter ATP-binding protein/permease"/>
    <property type="match status" value="1"/>
</dbReference>
<proteinExistence type="inferred from homology"/>
<evidence type="ECO:0000259" key="15">
    <source>
        <dbReference type="PROSITE" id="PS50893"/>
    </source>
</evidence>
<keyword evidence="6" id="KW-0204">Cytolysis</keyword>
<keyword evidence="3" id="KW-1003">Cell membrane</keyword>
<dbReference type="PROSITE" id="PS00211">
    <property type="entry name" value="ABC_TRANSPORTER_1"/>
    <property type="match status" value="1"/>
</dbReference>
<feature type="transmembrane region" description="Helical" evidence="14">
    <location>
        <begin position="197"/>
        <end position="214"/>
    </location>
</feature>
<dbReference type="AlphaFoldDB" id="A0A6J5F7Z1"/>
<evidence type="ECO:0000256" key="13">
    <source>
        <dbReference type="ARBA" id="ARBA00072252"/>
    </source>
</evidence>
<evidence type="ECO:0000256" key="6">
    <source>
        <dbReference type="ARBA" id="ARBA00022735"/>
    </source>
</evidence>
<dbReference type="GO" id="GO:0016887">
    <property type="term" value="F:ATP hydrolysis activity"/>
    <property type="evidence" value="ECO:0007669"/>
    <property type="project" value="InterPro"/>
</dbReference>
<feature type="domain" description="ABC transmembrane type-1" evidence="16">
    <location>
        <begin position="198"/>
        <end position="481"/>
    </location>
</feature>
<protein>
    <recommendedName>
        <fullName evidence="13">Cyclolysin secretion/processing ATP-binding protein CyaB</fullName>
    </recommendedName>
</protein>
<evidence type="ECO:0000256" key="11">
    <source>
        <dbReference type="ARBA" id="ARBA00055355"/>
    </source>
</evidence>
<dbReference type="SUPFAM" id="SSF90123">
    <property type="entry name" value="ABC transporter transmembrane region"/>
    <property type="match status" value="1"/>
</dbReference>
<keyword evidence="8 17" id="KW-0067">ATP-binding</keyword>
<organism evidence="17 18">
    <name type="scientific">Paraburkholderia humisilvae</name>
    <dbReference type="NCBI Taxonomy" id="627669"/>
    <lineage>
        <taxon>Bacteria</taxon>
        <taxon>Pseudomonadati</taxon>
        <taxon>Pseudomonadota</taxon>
        <taxon>Betaproteobacteria</taxon>
        <taxon>Burkholderiales</taxon>
        <taxon>Burkholderiaceae</taxon>
        <taxon>Paraburkholderia</taxon>
    </lineage>
</organism>
<evidence type="ECO:0000256" key="5">
    <source>
        <dbReference type="ARBA" id="ARBA00022692"/>
    </source>
</evidence>
<evidence type="ECO:0000256" key="8">
    <source>
        <dbReference type="ARBA" id="ARBA00022840"/>
    </source>
</evidence>
<keyword evidence="2" id="KW-0813">Transport</keyword>
<keyword evidence="10 14" id="KW-0472">Membrane</keyword>
<dbReference type="InterPro" id="IPR036640">
    <property type="entry name" value="ABC1_TM_sf"/>
</dbReference>
<keyword evidence="5 14" id="KW-0812">Transmembrane</keyword>
<keyword evidence="7" id="KW-0547">Nucleotide-binding</keyword>
<keyword evidence="9 14" id="KW-1133">Transmembrane helix</keyword>
<evidence type="ECO:0000256" key="14">
    <source>
        <dbReference type="SAM" id="Phobius"/>
    </source>
</evidence>
<feature type="transmembrane region" description="Helical" evidence="14">
    <location>
        <begin position="334"/>
        <end position="359"/>
    </location>
</feature>
<dbReference type="GO" id="GO:0140359">
    <property type="term" value="F:ABC-type transporter activity"/>
    <property type="evidence" value="ECO:0007669"/>
    <property type="project" value="InterPro"/>
</dbReference>
<keyword evidence="4" id="KW-0997">Cell inner membrane</keyword>
<dbReference type="PROSITE" id="PS50929">
    <property type="entry name" value="ABC_TM1F"/>
    <property type="match status" value="1"/>
</dbReference>
<feature type="transmembrane region" description="Helical" evidence="14">
    <location>
        <begin position="307"/>
        <end position="328"/>
    </location>
</feature>
<evidence type="ECO:0000256" key="1">
    <source>
        <dbReference type="ARBA" id="ARBA00004651"/>
    </source>
</evidence>
<evidence type="ECO:0000256" key="10">
    <source>
        <dbReference type="ARBA" id="ARBA00023136"/>
    </source>
</evidence>
<evidence type="ECO:0000256" key="4">
    <source>
        <dbReference type="ARBA" id="ARBA00022519"/>
    </source>
</evidence>
<evidence type="ECO:0000256" key="9">
    <source>
        <dbReference type="ARBA" id="ARBA00022989"/>
    </source>
</evidence>
<dbReference type="InterPro" id="IPR027417">
    <property type="entry name" value="P-loop_NTPase"/>
</dbReference>
<evidence type="ECO:0000256" key="3">
    <source>
        <dbReference type="ARBA" id="ARBA00022475"/>
    </source>
</evidence>
<dbReference type="PANTHER" id="PTHR24221:SF654">
    <property type="entry name" value="ATP-BINDING CASSETTE SUB-FAMILY B MEMBER 6"/>
    <property type="match status" value="1"/>
</dbReference>
<evidence type="ECO:0000313" key="17">
    <source>
        <dbReference type="EMBL" id="CAB3774493.1"/>
    </source>
</evidence>
<dbReference type="EMBL" id="CADIKH010000124">
    <property type="protein sequence ID" value="CAB3774493.1"/>
    <property type="molecule type" value="Genomic_DNA"/>
</dbReference>
<dbReference type="InterPro" id="IPR039421">
    <property type="entry name" value="Type_1_exporter"/>
</dbReference>
<feature type="transmembrane region" description="Helical" evidence="14">
    <location>
        <begin position="460"/>
        <end position="482"/>
    </location>
</feature>
<comment type="subcellular location">
    <subcellularLocation>
        <location evidence="1">Cell membrane</location>
        <topology evidence="1">Multi-pass membrane protein</topology>
    </subcellularLocation>
</comment>
<comment type="similarity">
    <text evidence="12">Belongs to the ABC transporter superfamily. Cyclolysin exporter (TC 3.A.1.109.2) family.</text>
</comment>
<dbReference type="GO" id="GO:0031640">
    <property type="term" value="P:killing of cells of another organism"/>
    <property type="evidence" value="ECO:0007669"/>
    <property type="project" value="UniProtKB-KW"/>
</dbReference>
<dbReference type="PROSITE" id="PS50893">
    <property type="entry name" value="ABC_TRANSPORTER_2"/>
    <property type="match status" value="1"/>
</dbReference>
<dbReference type="InterPro" id="IPR003593">
    <property type="entry name" value="AAA+_ATPase"/>
</dbReference>
<evidence type="ECO:0000259" key="16">
    <source>
        <dbReference type="PROSITE" id="PS50929"/>
    </source>
</evidence>
<keyword evidence="18" id="KW-1185">Reference proteome</keyword>
<reference evidence="17 18" key="1">
    <citation type="submission" date="2020-04" db="EMBL/GenBank/DDBJ databases">
        <authorList>
            <person name="De Canck E."/>
        </authorList>
    </citation>
    <scope>NUCLEOTIDE SEQUENCE [LARGE SCALE GENOMIC DNA]</scope>
    <source>
        <strain evidence="17 18">LMG 29542</strain>
    </source>
</reference>
<evidence type="ECO:0000256" key="2">
    <source>
        <dbReference type="ARBA" id="ARBA00022448"/>
    </source>
</evidence>
<keyword evidence="6" id="KW-0354">Hemolysis</keyword>
<dbReference type="InterPro" id="IPR011527">
    <property type="entry name" value="ABC1_TM_dom"/>
</dbReference>
<dbReference type="GO" id="GO:0034040">
    <property type="term" value="F:ATPase-coupled lipid transmembrane transporter activity"/>
    <property type="evidence" value="ECO:0007669"/>
    <property type="project" value="TreeGrafter"/>
</dbReference>
<dbReference type="GO" id="GO:0005524">
    <property type="term" value="F:ATP binding"/>
    <property type="evidence" value="ECO:0007669"/>
    <property type="project" value="UniProtKB-KW"/>
</dbReference>
<dbReference type="Gene3D" id="3.40.50.300">
    <property type="entry name" value="P-loop containing nucleotide triphosphate hydrolases"/>
    <property type="match status" value="1"/>
</dbReference>
<dbReference type="SMART" id="SM00382">
    <property type="entry name" value="AAA"/>
    <property type="match status" value="1"/>
</dbReference>
<evidence type="ECO:0000256" key="7">
    <source>
        <dbReference type="ARBA" id="ARBA00022741"/>
    </source>
</evidence>
<feature type="transmembrane region" description="Helical" evidence="14">
    <location>
        <begin position="234"/>
        <end position="254"/>
    </location>
</feature>
<dbReference type="InterPro" id="IPR017871">
    <property type="entry name" value="ABC_transporter-like_CS"/>
</dbReference>
<dbReference type="Proteomes" id="UP000494363">
    <property type="component" value="Unassembled WGS sequence"/>
</dbReference>
<dbReference type="PANTHER" id="PTHR24221">
    <property type="entry name" value="ATP-BINDING CASSETTE SUB-FAMILY B"/>
    <property type="match status" value="1"/>
</dbReference>
<dbReference type="RefSeq" id="WP_175233065.1">
    <property type="nucleotide sequence ID" value="NZ_JBHLTK010000421.1"/>
</dbReference>
<dbReference type="Gene3D" id="1.20.1560.10">
    <property type="entry name" value="ABC transporter type 1, transmembrane domain"/>
    <property type="match status" value="1"/>
</dbReference>
<name>A0A6J5F7Z1_9BURK</name>
<accession>A0A6J5F7Z1</accession>
<feature type="transmembrane region" description="Helical" evidence="14">
    <location>
        <begin position="416"/>
        <end position="440"/>
    </location>
</feature>
<sequence length="748" mass="83053">MANERRTEAPSAKPDVATLRRVKKSFGFRKMSRDHAHSLLNAEVRLGRQPIEVATPLDPKSSDEILLETCRLIGQREGILFKAPFANANQAATPLDRILRASNVRAQAVVLPQGWWKSDNGNFLAQRAADAAPLALIFRRGKYQEYDLRSGRRRIVSAANVHEIGAQAHSFFTPLPKGTVRPLALLRYALAFTWRDVIFFFVLGLTGALLQLVIPWASGEIFDKIVPGDSYRDLWTIGTLLLTLVCVLGVIELARSIAVLRFEGRASYKLQGAVLDRLLTIKTQFFSEYDPGNLAERALGIEKIRTVLSANVMSALVSLQFSLLNFALMLYYDVWLAVLALALGTVVAAFTLTISILAYKYVAGYMRMEAVISGFLMMMMRGIQKIRMTGASDKVFDIWAERFAQQKHHYIGKQRLLIAAEIFTFAFPIFASICIYLRVYHLMTAPVRTFQFGDFVGFNSAYLTFQGALINAFMVTVPLISLKPAYDMMLPIFKANTEDYEGKRDIGELNGDIEITGVNFRYKNAPDLTLRNVNVKVSAGEFVALVGGSGSGKSSLFRLLLGFEQCESGAILFDDVDMQTIDLRTLRDQMGVVLQDGRILEGTVLSNIIGGTTRSEADAWEAARLAGCERHIKGLDNGMHTHLSANSSMLSGGQKQLILIARALVKRPKVLLLDEATSAVDNVTQTVISEHINSMKITRIVIAHRLSTIKAADRVIVMDRGSVVEQGTYNELIEKRGSFYDLAKTQIE</sequence>
<dbReference type="Pfam" id="PF00664">
    <property type="entry name" value="ABC_membrane"/>
    <property type="match status" value="1"/>
</dbReference>
<comment type="function">
    <text evidence="11">Involved in the export of calmodulin-sensitive adenylate cyclase-hemolysin (cyclolysin).</text>
</comment>
<dbReference type="InterPro" id="IPR003439">
    <property type="entry name" value="ABC_transporter-like_ATP-bd"/>
</dbReference>
<dbReference type="GO" id="GO:0005886">
    <property type="term" value="C:plasma membrane"/>
    <property type="evidence" value="ECO:0007669"/>
    <property type="project" value="UniProtKB-SubCell"/>
</dbReference>
<feature type="domain" description="ABC transporter" evidence="15">
    <location>
        <begin position="513"/>
        <end position="745"/>
    </location>
</feature>
<evidence type="ECO:0000256" key="12">
    <source>
        <dbReference type="ARBA" id="ARBA00061173"/>
    </source>
</evidence>
<dbReference type="SUPFAM" id="SSF52540">
    <property type="entry name" value="P-loop containing nucleoside triphosphate hydrolases"/>
    <property type="match status" value="1"/>
</dbReference>
<gene>
    <name evidence="17" type="primary">hlyB</name>
    <name evidence="17" type="ORF">LMG29542_07870</name>
</gene>
<evidence type="ECO:0000313" key="18">
    <source>
        <dbReference type="Proteomes" id="UP000494363"/>
    </source>
</evidence>